<sequence length="185" mass="19284">MQFSLIALAGLLPSALAAVASPVEARALEANQNFEVAAGNYNFTEDFGPALAYTFNAIASIPDDVLAEGDDAANKWFVENNYRSAGLQLAADTDEAAVSELEARGFWQVTKCVGSVMWAIGSTAIPVAKIARIKKYIEALGGVKKAVQLMLGATSKAEKLKAGGQALVSLSAELLGIAGVKANCF</sequence>
<protein>
    <submittedName>
        <fullName evidence="1">Uncharacterized protein</fullName>
    </submittedName>
</protein>
<proteinExistence type="predicted"/>
<dbReference type="EMBL" id="JANAKD010000033">
    <property type="protein sequence ID" value="KAJ3498809.1"/>
    <property type="molecule type" value="Genomic_DNA"/>
</dbReference>
<comment type="caution">
    <text evidence="1">The sequence shown here is derived from an EMBL/GenBank/DDBJ whole genome shotgun (WGS) entry which is preliminary data.</text>
</comment>
<keyword evidence="2" id="KW-1185">Reference proteome</keyword>
<name>A0ACC1R8U1_9HYPO</name>
<organism evidence="1 2">
    <name type="scientific">Lecanicillium saksenae</name>
    <dbReference type="NCBI Taxonomy" id="468837"/>
    <lineage>
        <taxon>Eukaryota</taxon>
        <taxon>Fungi</taxon>
        <taxon>Dikarya</taxon>
        <taxon>Ascomycota</taxon>
        <taxon>Pezizomycotina</taxon>
        <taxon>Sordariomycetes</taxon>
        <taxon>Hypocreomycetidae</taxon>
        <taxon>Hypocreales</taxon>
        <taxon>Cordycipitaceae</taxon>
        <taxon>Lecanicillium</taxon>
    </lineage>
</organism>
<gene>
    <name evidence="1" type="ORF">NLG97_g823</name>
</gene>
<evidence type="ECO:0000313" key="2">
    <source>
        <dbReference type="Proteomes" id="UP001148737"/>
    </source>
</evidence>
<dbReference type="Proteomes" id="UP001148737">
    <property type="component" value="Unassembled WGS sequence"/>
</dbReference>
<accession>A0ACC1R8U1</accession>
<evidence type="ECO:0000313" key="1">
    <source>
        <dbReference type="EMBL" id="KAJ3498809.1"/>
    </source>
</evidence>
<reference evidence="1" key="1">
    <citation type="submission" date="2022-07" db="EMBL/GenBank/DDBJ databases">
        <title>Genome Sequence of Lecanicillium saksenae.</title>
        <authorList>
            <person name="Buettner E."/>
        </authorList>
    </citation>
    <scope>NUCLEOTIDE SEQUENCE</scope>
    <source>
        <strain evidence="1">VT-O1</strain>
    </source>
</reference>